<evidence type="ECO:0000256" key="5">
    <source>
        <dbReference type="SAM" id="Phobius"/>
    </source>
</evidence>
<accession>A0ABT1RUL8</accession>
<dbReference type="InterPro" id="IPR058639">
    <property type="entry name" value="BSH_YknX-like"/>
</dbReference>
<evidence type="ECO:0000259" key="7">
    <source>
        <dbReference type="Pfam" id="PF25990"/>
    </source>
</evidence>
<dbReference type="Pfam" id="PF25990">
    <property type="entry name" value="Beta-barrel_YknX"/>
    <property type="match status" value="1"/>
</dbReference>
<evidence type="ECO:0000256" key="4">
    <source>
        <dbReference type="SAM" id="MobiDB-lite"/>
    </source>
</evidence>
<feature type="coiled-coil region" evidence="3">
    <location>
        <begin position="109"/>
        <end position="143"/>
    </location>
</feature>
<name>A0ABT1RUL8_9FIRM</name>
<comment type="caution">
    <text evidence="8">The sequence shown here is derived from an EMBL/GenBank/DDBJ whole genome shotgun (WGS) entry which is preliminary data.</text>
</comment>
<evidence type="ECO:0000313" key="9">
    <source>
        <dbReference type="Proteomes" id="UP001524473"/>
    </source>
</evidence>
<feature type="compositionally biased region" description="Gly residues" evidence="4">
    <location>
        <begin position="403"/>
        <end position="418"/>
    </location>
</feature>
<keyword evidence="5" id="KW-0472">Membrane</keyword>
<dbReference type="SUPFAM" id="SSF111369">
    <property type="entry name" value="HlyD-like secretion proteins"/>
    <property type="match status" value="1"/>
</dbReference>
<dbReference type="Gene3D" id="2.40.50.100">
    <property type="match status" value="1"/>
</dbReference>
<evidence type="ECO:0000259" key="6">
    <source>
        <dbReference type="Pfam" id="PF25984"/>
    </source>
</evidence>
<proteinExistence type="predicted"/>
<dbReference type="Proteomes" id="UP001524473">
    <property type="component" value="Unassembled WGS sequence"/>
</dbReference>
<feature type="region of interest" description="Disordered" evidence="4">
    <location>
        <begin position="382"/>
        <end position="465"/>
    </location>
</feature>
<feature type="compositionally biased region" description="Polar residues" evidence="4">
    <location>
        <begin position="386"/>
        <end position="395"/>
    </location>
</feature>
<sequence>MKHKKKPVIIVSICLAVAIAAFCLWFFWLKDLVTLSGATPVYVNSVSTIVGLDTGTNPRYSGIVEPQKTYKINKDESKTVAEILIAEGDEVHVGDPLFRYDTEEMQLSLSQAELELEGIANQISTLKSQKSTLESEKKKASDDDQYSYTVQIQSVELQIKTAEYNSSVKKSEIDKLKNSLENAEVLSEVEGVVKEVNITPKTDATGQQLPFISILSSGEFRVKGTVTEMNRGSLAAGQAVVVHSRVNPDITWSGTVESVDSEPISNANNGNVYYSGSGDSSAKSSKYNFYVTLQSLDGLILGQHVYIEPDLGESAQKTGLWLPAFYVAHDENGSFVWARSGKDKLEKRTVILGDYDTENDMYEIESGINEQDFIAFPDETLKEGLPTTTDSSVSLPGTDENGGTDGVPGGMDAGGMDGGAAIPQEEGGGMDMPSEEGAQSVLGEDGTADGENFPADGANTEGLEG</sequence>
<evidence type="ECO:0000256" key="1">
    <source>
        <dbReference type="ARBA" id="ARBA00004196"/>
    </source>
</evidence>
<reference evidence="8 9" key="1">
    <citation type="submission" date="2022-06" db="EMBL/GenBank/DDBJ databases">
        <title>Isolation of gut microbiota from human fecal samples.</title>
        <authorList>
            <person name="Pamer E.G."/>
            <person name="Barat B."/>
            <person name="Waligurski E."/>
            <person name="Medina S."/>
            <person name="Paddock L."/>
            <person name="Mostad J."/>
        </authorList>
    </citation>
    <scope>NUCLEOTIDE SEQUENCE [LARGE SCALE GENOMIC DNA]</scope>
    <source>
        <strain evidence="8 9">DFI.9.73</strain>
    </source>
</reference>
<evidence type="ECO:0000313" key="8">
    <source>
        <dbReference type="EMBL" id="MCQ4838303.1"/>
    </source>
</evidence>
<feature type="domain" description="YknX-like barrel-sandwich hybrid" evidence="6">
    <location>
        <begin position="76"/>
        <end position="214"/>
    </location>
</feature>
<evidence type="ECO:0000256" key="3">
    <source>
        <dbReference type="SAM" id="Coils"/>
    </source>
</evidence>
<feature type="transmembrane region" description="Helical" evidence="5">
    <location>
        <begin position="7"/>
        <end position="28"/>
    </location>
</feature>
<dbReference type="RefSeq" id="WP_256191424.1">
    <property type="nucleotide sequence ID" value="NZ_CAJKKG010000039.1"/>
</dbReference>
<organism evidence="8 9">
    <name type="scientific">Neglectibacter timonensis</name>
    <dbReference type="NCBI Taxonomy" id="1776382"/>
    <lineage>
        <taxon>Bacteria</taxon>
        <taxon>Bacillati</taxon>
        <taxon>Bacillota</taxon>
        <taxon>Clostridia</taxon>
        <taxon>Eubacteriales</taxon>
        <taxon>Oscillospiraceae</taxon>
        <taxon>Neglectibacter</taxon>
    </lineage>
</organism>
<dbReference type="EMBL" id="JANFZH010000001">
    <property type="protein sequence ID" value="MCQ4838303.1"/>
    <property type="molecule type" value="Genomic_DNA"/>
</dbReference>
<dbReference type="InterPro" id="IPR050465">
    <property type="entry name" value="UPF0194_transport"/>
</dbReference>
<dbReference type="Pfam" id="PF25984">
    <property type="entry name" value="BSH_YknX"/>
    <property type="match status" value="1"/>
</dbReference>
<dbReference type="InterPro" id="IPR058636">
    <property type="entry name" value="Beta-barrel_YknX"/>
</dbReference>
<evidence type="ECO:0000256" key="2">
    <source>
        <dbReference type="ARBA" id="ARBA00023054"/>
    </source>
</evidence>
<gene>
    <name evidence="8" type="ORF">NE695_00060</name>
</gene>
<protein>
    <submittedName>
        <fullName evidence="8">Efflux RND transporter periplasmic adaptor subunit</fullName>
    </submittedName>
</protein>
<comment type="subcellular location">
    <subcellularLocation>
        <location evidence="1">Cell envelope</location>
    </subcellularLocation>
</comment>
<dbReference type="PANTHER" id="PTHR32347">
    <property type="entry name" value="EFFLUX SYSTEM COMPONENT YKNX-RELATED"/>
    <property type="match status" value="1"/>
</dbReference>
<dbReference type="Gene3D" id="2.40.30.170">
    <property type="match status" value="1"/>
</dbReference>
<keyword evidence="5" id="KW-0812">Transmembrane</keyword>
<dbReference type="Gene3D" id="1.10.287.470">
    <property type="entry name" value="Helix hairpin bin"/>
    <property type="match status" value="1"/>
</dbReference>
<keyword evidence="2 3" id="KW-0175">Coiled coil</keyword>
<keyword evidence="9" id="KW-1185">Reference proteome</keyword>
<feature type="domain" description="YknX-like beta-barrel" evidence="7">
    <location>
        <begin position="220"/>
        <end position="308"/>
    </location>
</feature>
<keyword evidence="5" id="KW-1133">Transmembrane helix</keyword>
<dbReference type="PANTHER" id="PTHR32347:SF14">
    <property type="entry name" value="EFFLUX SYSTEM COMPONENT YKNX-RELATED"/>
    <property type="match status" value="1"/>
</dbReference>
<dbReference type="Gene3D" id="2.40.420.20">
    <property type="match status" value="1"/>
</dbReference>